<organism evidence="3 4">
    <name type="scientific">Dehalococcoides mccartyi</name>
    <dbReference type="NCBI Taxonomy" id="61435"/>
    <lineage>
        <taxon>Bacteria</taxon>
        <taxon>Bacillati</taxon>
        <taxon>Chloroflexota</taxon>
        <taxon>Dehalococcoidia</taxon>
        <taxon>Dehalococcoidales</taxon>
        <taxon>Dehalococcoidaceae</taxon>
        <taxon>Dehalococcoides</taxon>
    </lineage>
</organism>
<accession>A0AB38Z925</accession>
<dbReference type="RefSeq" id="WP_324664628.1">
    <property type="nucleotide sequence ID" value="NZ_CP141531.1"/>
</dbReference>
<keyword evidence="1" id="KW-0175">Coiled coil</keyword>
<dbReference type="EMBL" id="CP141531">
    <property type="protein sequence ID" value="WRO07073.1"/>
    <property type="molecule type" value="Genomic_DNA"/>
</dbReference>
<keyword evidence="2" id="KW-0812">Transmembrane</keyword>
<sequence>MTNEKKQAIKAALKKVGKAIWSAIPWVLIWIGVTCWFSLMFILADKTEQQESQITALQSENKQLDEEVDWLRSLVKQYYQREVPDEQIQQ</sequence>
<dbReference type="AlphaFoldDB" id="A0AB38Z925"/>
<dbReference type="Proteomes" id="UP001327986">
    <property type="component" value="Chromosome"/>
</dbReference>
<evidence type="ECO:0000313" key="4">
    <source>
        <dbReference type="Proteomes" id="UP001327986"/>
    </source>
</evidence>
<protein>
    <submittedName>
        <fullName evidence="3">Uncharacterized protein</fullName>
    </submittedName>
</protein>
<feature type="coiled-coil region" evidence="1">
    <location>
        <begin position="47"/>
        <end position="74"/>
    </location>
</feature>
<proteinExistence type="predicted"/>
<keyword evidence="2" id="KW-1133">Transmembrane helix</keyword>
<gene>
    <name evidence="3" type="ORF">VLL09_06695</name>
</gene>
<name>A0AB38Z925_9CHLR</name>
<evidence type="ECO:0000256" key="1">
    <source>
        <dbReference type="SAM" id="Coils"/>
    </source>
</evidence>
<evidence type="ECO:0000256" key="2">
    <source>
        <dbReference type="SAM" id="Phobius"/>
    </source>
</evidence>
<reference evidence="3" key="1">
    <citation type="submission" date="2023-12" db="EMBL/GenBank/DDBJ databases">
        <title>Isolation of organohalide respiring bacteria Dehalococcoides mccartyi strain GPTCE1 in groundwater collected near a chemical plant in Suzhou, China.</title>
        <authorList>
            <person name="Liu G."/>
        </authorList>
    </citation>
    <scope>NUCLEOTIDE SEQUENCE</scope>
    <source>
        <strain evidence="3">GPTCE1</strain>
    </source>
</reference>
<feature type="transmembrane region" description="Helical" evidence="2">
    <location>
        <begin position="20"/>
        <end position="44"/>
    </location>
</feature>
<keyword evidence="2" id="KW-0472">Membrane</keyword>
<evidence type="ECO:0000313" key="3">
    <source>
        <dbReference type="EMBL" id="WRO07073.1"/>
    </source>
</evidence>